<dbReference type="EMBL" id="JACLAH010000084">
    <property type="protein sequence ID" value="MBC2650013.1"/>
    <property type="molecule type" value="Genomic_DNA"/>
</dbReference>
<keyword evidence="1" id="KW-1133">Transmembrane helix</keyword>
<feature type="transmembrane region" description="Helical" evidence="1">
    <location>
        <begin position="12"/>
        <end position="35"/>
    </location>
</feature>
<protein>
    <submittedName>
        <fullName evidence="2">Preprotein translocase subunit SecY</fullName>
    </submittedName>
</protein>
<evidence type="ECO:0000313" key="3">
    <source>
        <dbReference type="Proteomes" id="UP000586346"/>
    </source>
</evidence>
<dbReference type="Pfam" id="PF00344">
    <property type="entry name" value="SecY"/>
    <property type="match status" value="1"/>
</dbReference>
<accession>A0ABR6U2I1</accession>
<keyword evidence="1" id="KW-0472">Membrane</keyword>
<reference evidence="2 3" key="1">
    <citation type="submission" date="2020-08" db="EMBL/GenBank/DDBJ databases">
        <title>Emergence and comparative genomics analysis of Citrobacter in Fennec fox imported from North Africa to China.</title>
        <authorList>
            <person name="Zheng B."/>
        </authorList>
    </citation>
    <scope>NUCLEOTIDE SEQUENCE [LARGE SCALE GENOMIC DNA]</scope>
    <source>
        <strain evidence="2 3">FF371</strain>
    </source>
</reference>
<evidence type="ECO:0000256" key="1">
    <source>
        <dbReference type="SAM" id="Phobius"/>
    </source>
</evidence>
<dbReference type="SUPFAM" id="SSF103491">
    <property type="entry name" value="Preprotein translocase SecY subunit"/>
    <property type="match status" value="1"/>
</dbReference>
<feature type="non-terminal residue" evidence="2">
    <location>
        <position position="1"/>
    </location>
</feature>
<dbReference type="Gene3D" id="1.10.3370.10">
    <property type="entry name" value="SecY subunit domain"/>
    <property type="match status" value="1"/>
</dbReference>
<keyword evidence="3" id="KW-1185">Reference proteome</keyword>
<sequence>RPGEQSARYIDGVLTRLTMFGALYMMAVCLLPQFLVVAANVPFYLGGTSLLIVVVVVMDFMSQVQSHLVSHQYESLMKKANLKGYGGSGLLR</sequence>
<comment type="caution">
    <text evidence="2">The sequence shown here is derived from an EMBL/GenBank/DDBJ whole genome shotgun (WGS) entry which is preliminary data.</text>
</comment>
<dbReference type="InterPro" id="IPR023201">
    <property type="entry name" value="SecY_dom_sf"/>
</dbReference>
<feature type="transmembrane region" description="Helical" evidence="1">
    <location>
        <begin position="41"/>
        <end position="61"/>
    </location>
</feature>
<proteinExistence type="predicted"/>
<dbReference type="Proteomes" id="UP000586346">
    <property type="component" value="Unassembled WGS sequence"/>
</dbReference>
<dbReference type="InterPro" id="IPR002208">
    <property type="entry name" value="SecY/SEC61-alpha"/>
</dbReference>
<evidence type="ECO:0000313" key="2">
    <source>
        <dbReference type="EMBL" id="MBC2650013.1"/>
    </source>
</evidence>
<name>A0ABR6U2I1_CITBR</name>
<gene>
    <name evidence="2" type="primary">secY</name>
    <name evidence="2" type="ORF">H6P72_25960</name>
</gene>
<dbReference type="PRINTS" id="PR00303">
    <property type="entry name" value="SECYTRNLCASE"/>
</dbReference>
<organism evidence="2 3">
    <name type="scientific">Citrobacter braakii</name>
    <dbReference type="NCBI Taxonomy" id="57706"/>
    <lineage>
        <taxon>Bacteria</taxon>
        <taxon>Pseudomonadati</taxon>
        <taxon>Pseudomonadota</taxon>
        <taxon>Gammaproteobacteria</taxon>
        <taxon>Enterobacterales</taxon>
        <taxon>Enterobacteriaceae</taxon>
        <taxon>Citrobacter</taxon>
        <taxon>Citrobacter freundii complex</taxon>
    </lineage>
</organism>
<keyword evidence="1" id="KW-0812">Transmembrane</keyword>